<dbReference type="EMBL" id="AP008211">
    <property type="protein sequence ID" value="BAH93151.1"/>
    <property type="molecule type" value="Genomic_DNA"/>
</dbReference>
<gene>
    <name evidence="1" type="ordered locus">Os05g0417250</name>
</gene>
<reference evidence="2" key="2">
    <citation type="journal article" date="2008" name="Nucleic Acids Res.">
        <title>The rice annotation project database (RAP-DB): 2008 update.</title>
        <authorList>
            <consortium name="The rice annotation project (RAP)"/>
        </authorList>
    </citation>
    <scope>GENOME REANNOTATION</scope>
    <source>
        <strain evidence="2">cv. Nipponbare</strain>
    </source>
</reference>
<dbReference type="Proteomes" id="UP000000763">
    <property type="component" value="Chromosome 5"/>
</dbReference>
<evidence type="ECO:0000313" key="1">
    <source>
        <dbReference type="EMBL" id="BAH93151.1"/>
    </source>
</evidence>
<evidence type="ECO:0000313" key="2">
    <source>
        <dbReference type="Proteomes" id="UP000000763"/>
    </source>
</evidence>
<proteinExistence type="predicted"/>
<organism evidence="1 2">
    <name type="scientific">Oryza sativa subsp. japonica</name>
    <name type="common">Rice</name>
    <dbReference type="NCBI Taxonomy" id="39947"/>
    <lineage>
        <taxon>Eukaryota</taxon>
        <taxon>Viridiplantae</taxon>
        <taxon>Streptophyta</taxon>
        <taxon>Embryophyta</taxon>
        <taxon>Tracheophyta</taxon>
        <taxon>Spermatophyta</taxon>
        <taxon>Magnoliopsida</taxon>
        <taxon>Liliopsida</taxon>
        <taxon>Poales</taxon>
        <taxon>Poaceae</taxon>
        <taxon>BOP clade</taxon>
        <taxon>Oryzoideae</taxon>
        <taxon>Oryzeae</taxon>
        <taxon>Oryzinae</taxon>
        <taxon>Oryza</taxon>
        <taxon>Oryza sativa</taxon>
    </lineage>
</organism>
<protein>
    <submittedName>
        <fullName evidence="1">Os05g0417250 protein</fullName>
    </submittedName>
</protein>
<reference evidence="1 2" key="1">
    <citation type="journal article" date="2005" name="Nature">
        <title>The map-based sequence of the rice genome.</title>
        <authorList>
            <consortium name="International rice genome sequencing project (IRGSP)"/>
            <person name="Matsumoto T."/>
            <person name="Wu J."/>
            <person name="Kanamori H."/>
            <person name="Katayose Y."/>
            <person name="Fujisawa M."/>
            <person name="Namiki N."/>
            <person name="Mizuno H."/>
            <person name="Yamamoto K."/>
            <person name="Antonio B.A."/>
            <person name="Baba T."/>
            <person name="Sakata K."/>
            <person name="Nagamura Y."/>
            <person name="Aoki H."/>
            <person name="Arikawa K."/>
            <person name="Arita K."/>
            <person name="Bito T."/>
            <person name="Chiden Y."/>
            <person name="Fujitsuka N."/>
            <person name="Fukunaka R."/>
            <person name="Hamada M."/>
            <person name="Harada C."/>
            <person name="Hayashi A."/>
            <person name="Hijishita S."/>
            <person name="Honda M."/>
            <person name="Hosokawa S."/>
            <person name="Ichikawa Y."/>
            <person name="Idonuma A."/>
            <person name="Iijima M."/>
            <person name="Ikeda M."/>
            <person name="Ikeno M."/>
            <person name="Ito K."/>
            <person name="Ito S."/>
            <person name="Ito T."/>
            <person name="Ito Y."/>
            <person name="Ito Y."/>
            <person name="Iwabuchi A."/>
            <person name="Kamiya K."/>
            <person name="Karasawa W."/>
            <person name="Kurita K."/>
            <person name="Katagiri S."/>
            <person name="Kikuta A."/>
            <person name="Kobayashi H."/>
            <person name="Kobayashi N."/>
            <person name="Machita K."/>
            <person name="Maehara T."/>
            <person name="Masukawa M."/>
            <person name="Mizubayashi T."/>
            <person name="Mukai Y."/>
            <person name="Nagasaki H."/>
            <person name="Nagata Y."/>
            <person name="Naito S."/>
            <person name="Nakashima M."/>
            <person name="Nakama Y."/>
            <person name="Nakamichi Y."/>
            <person name="Nakamura M."/>
            <person name="Meguro A."/>
            <person name="Negishi M."/>
            <person name="Ohta I."/>
            <person name="Ohta T."/>
            <person name="Okamoto M."/>
            <person name="Ono N."/>
            <person name="Saji S."/>
            <person name="Sakaguchi M."/>
            <person name="Sakai K."/>
            <person name="Shibata M."/>
            <person name="Shimokawa T."/>
            <person name="Song J."/>
            <person name="Takazaki Y."/>
            <person name="Terasawa K."/>
            <person name="Tsugane M."/>
            <person name="Tsuji K."/>
            <person name="Ueda S."/>
            <person name="Waki K."/>
            <person name="Yamagata H."/>
            <person name="Yamamoto M."/>
            <person name="Yamamoto S."/>
            <person name="Yamane H."/>
            <person name="Yoshiki S."/>
            <person name="Yoshihara R."/>
            <person name="Yukawa K."/>
            <person name="Zhong H."/>
            <person name="Yano M."/>
            <person name="Yuan Q."/>
            <person name="Ouyang S."/>
            <person name="Liu J."/>
            <person name="Jones K.M."/>
            <person name="Gansberger K."/>
            <person name="Moffat K."/>
            <person name="Hill J."/>
            <person name="Bera J."/>
            <person name="Fadrosh D."/>
            <person name="Jin S."/>
            <person name="Johri S."/>
            <person name="Kim M."/>
            <person name="Overton L."/>
            <person name="Reardon M."/>
            <person name="Tsitrin T."/>
            <person name="Vuong H."/>
            <person name="Weaver B."/>
            <person name="Ciecko A."/>
            <person name="Tallon L."/>
            <person name="Jackson J."/>
            <person name="Pai G."/>
            <person name="Aken S.V."/>
            <person name="Utterback T."/>
            <person name="Reidmuller S."/>
            <person name="Feldblyum T."/>
            <person name="Hsiao J."/>
            <person name="Zismann V."/>
            <person name="Iobst S."/>
            <person name="de Vazeille A.R."/>
            <person name="Buell C.R."/>
            <person name="Ying K."/>
            <person name="Li Y."/>
            <person name="Lu T."/>
            <person name="Huang Y."/>
            <person name="Zhao Q."/>
            <person name="Feng Q."/>
            <person name="Zhang L."/>
            <person name="Zhu J."/>
            <person name="Weng Q."/>
            <person name="Mu J."/>
            <person name="Lu Y."/>
            <person name="Fan D."/>
            <person name="Liu Y."/>
            <person name="Guan J."/>
            <person name="Zhang Y."/>
            <person name="Yu S."/>
            <person name="Liu X."/>
            <person name="Zhang Y."/>
            <person name="Hong G."/>
            <person name="Han B."/>
            <person name="Choisne N."/>
            <person name="Demange N."/>
            <person name="Orjeda G."/>
            <person name="Samain S."/>
            <person name="Cattolico L."/>
            <person name="Pelletier E."/>
            <person name="Couloux A."/>
            <person name="Segurens B."/>
            <person name="Wincker P."/>
            <person name="D'Hont A."/>
            <person name="Scarpelli C."/>
            <person name="Weissenbach J."/>
            <person name="Salanoubat M."/>
            <person name="Quetier F."/>
            <person name="Yu Y."/>
            <person name="Kim H.R."/>
            <person name="Rambo T."/>
            <person name="Currie J."/>
            <person name="Collura K."/>
            <person name="Luo M."/>
            <person name="Yang T."/>
            <person name="Ammiraju J.S.S."/>
            <person name="Engler F."/>
            <person name="Soderlund C."/>
            <person name="Wing R.A."/>
            <person name="Palmer L.E."/>
            <person name="de la Bastide M."/>
            <person name="Spiegel L."/>
            <person name="Nascimento L."/>
            <person name="Zutavern T."/>
            <person name="O'Shaughnessy A."/>
            <person name="Dike S."/>
            <person name="Dedhia N."/>
            <person name="Preston R."/>
            <person name="Balija V."/>
            <person name="McCombie W.R."/>
            <person name="Chow T."/>
            <person name="Chen H."/>
            <person name="Chung M."/>
            <person name="Chen C."/>
            <person name="Shaw J."/>
            <person name="Wu H."/>
            <person name="Hsiao K."/>
            <person name="Chao Y."/>
            <person name="Chu M."/>
            <person name="Cheng C."/>
            <person name="Hour A."/>
            <person name="Lee P."/>
            <person name="Lin S."/>
            <person name="Lin Y."/>
            <person name="Liou J."/>
            <person name="Liu S."/>
            <person name="Hsing Y."/>
            <person name="Raghuvanshi S."/>
            <person name="Mohanty A."/>
            <person name="Bharti A.K."/>
            <person name="Gaur A."/>
            <person name="Gupta V."/>
            <person name="Kumar D."/>
            <person name="Ravi V."/>
            <person name="Vij S."/>
            <person name="Kapur A."/>
            <person name="Khurana P."/>
            <person name="Khurana P."/>
            <person name="Khurana J.P."/>
            <person name="Tyagi A.K."/>
            <person name="Gaikwad K."/>
            <person name="Singh A."/>
            <person name="Dalal V."/>
            <person name="Srivastava S."/>
            <person name="Dixit A."/>
            <person name="Pal A.K."/>
            <person name="Ghazi I.A."/>
            <person name="Yadav M."/>
            <person name="Pandit A."/>
            <person name="Bhargava A."/>
            <person name="Sureshbabu K."/>
            <person name="Batra K."/>
            <person name="Sharma T.R."/>
            <person name="Mohapatra T."/>
            <person name="Singh N.K."/>
            <person name="Messing J."/>
            <person name="Nelson A.B."/>
            <person name="Fuks G."/>
            <person name="Kavchok S."/>
            <person name="Keizer G."/>
            <person name="Linton E."/>
            <person name="Llaca V."/>
            <person name="Song R."/>
            <person name="Tanyolac B."/>
            <person name="Young S."/>
            <person name="Ho-Il K."/>
            <person name="Hahn J.H."/>
            <person name="Sangsakoo G."/>
            <person name="Vanavichit A."/>
            <person name="de Mattos Luiz.A.T."/>
            <person name="Zimmer P.D."/>
            <person name="Malone G."/>
            <person name="Dellagostin O."/>
            <person name="de Oliveira A.C."/>
            <person name="Bevan M."/>
            <person name="Bancroft I."/>
            <person name="Minx P."/>
            <person name="Cordum H."/>
            <person name="Wilson R."/>
            <person name="Cheng Z."/>
            <person name="Jin W."/>
            <person name="Jiang J."/>
            <person name="Leong S.A."/>
            <person name="Iwama H."/>
            <person name="Gojobori T."/>
            <person name="Itoh T."/>
            <person name="Niimura Y."/>
            <person name="Fujii Y."/>
            <person name="Habara T."/>
            <person name="Sakai H."/>
            <person name="Sato Y."/>
            <person name="Wilson G."/>
            <person name="Kumar K."/>
            <person name="McCouch S."/>
            <person name="Juretic N."/>
            <person name="Hoen D."/>
            <person name="Wright S."/>
            <person name="Bruskiewich R."/>
            <person name="Bureau T."/>
            <person name="Miyao A."/>
            <person name="Hirochika H."/>
            <person name="Nishikawa T."/>
            <person name="Kadowaki K."/>
            <person name="Sugiura M."/>
            <person name="Burr B."/>
            <person name="Sasaki T."/>
        </authorList>
    </citation>
    <scope>NUCLEOTIDE SEQUENCE [LARGE SCALE GENOMIC DNA]</scope>
    <source>
        <strain evidence="2">cv. Nipponbare</strain>
    </source>
</reference>
<accession>C7J315</accession>
<sequence>MPMAARRCHSHRRVRLYTKPSQPAAVAVARSSCRRLPECRSHRRKGANQTSVVPAA</sequence>
<name>C7J315_ORYSJ</name>
<dbReference type="AlphaFoldDB" id="C7J315"/>
<dbReference type="KEGG" id="dosa:Os05g0417250"/>